<reference evidence="1" key="2">
    <citation type="submission" date="2025-03" db="EMBL/GenBank/DDBJ databases">
        <authorList>
            <consortium name="ELIXIR-Norway"/>
            <consortium name="Elixir Norway"/>
        </authorList>
    </citation>
    <scope>NUCLEOTIDE SEQUENCE</scope>
</reference>
<dbReference type="Proteomes" id="UP001162501">
    <property type="component" value="Chromosome 13"/>
</dbReference>
<evidence type="ECO:0000313" key="1">
    <source>
        <dbReference type="EMBL" id="CAM9590408.1"/>
    </source>
</evidence>
<protein>
    <submittedName>
        <fullName evidence="1">Uncharacterized protein</fullName>
    </submittedName>
</protein>
<proteinExistence type="predicted"/>
<dbReference type="EMBL" id="OX596097">
    <property type="protein sequence ID" value="CAM9590408.1"/>
    <property type="molecule type" value="Genomic_DNA"/>
</dbReference>
<reference evidence="1" key="1">
    <citation type="submission" date="2023-05" db="EMBL/GenBank/DDBJ databases">
        <authorList>
            <consortium name="ELIXIR-Norway"/>
        </authorList>
    </citation>
    <scope>NUCLEOTIDE SEQUENCE</scope>
</reference>
<gene>
    <name evidence="1" type="ORF">MRATA1EN22A_LOCUS4663</name>
</gene>
<evidence type="ECO:0000313" key="2">
    <source>
        <dbReference type="Proteomes" id="UP001162501"/>
    </source>
</evidence>
<name>A0AC59YCX6_RANTA</name>
<organism evidence="1 2">
    <name type="scientific">Rangifer tarandus platyrhynchus</name>
    <name type="common">Svalbard reindeer</name>
    <dbReference type="NCBI Taxonomy" id="3082113"/>
    <lineage>
        <taxon>Eukaryota</taxon>
        <taxon>Metazoa</taxon>
        <taxon>Chordata</taxon>
        <taxon>Craniata</taxon>
        <taxon>Vertebrata</taxon>
        <taxon>Euteleostomi</taxon>
        <taxon>Mammalia</taxon>
        <taxon>Eutheria</taxon>
        <taxon>Laurasiatheria</taxon>
        <taxon>Artiodactyla</taxon>
        <taxon>Ruminantia</taxon>
        <taxon>Pecora</taxon>
        <taxon>Cervidae</taxon>
        <taxon>Odocoileinae</taxon>
        <taxon>Rangifer</taxon>
    </lineage>
</organism>
<sequence>MFHTPRPEPPRLLFFPPPPFPPPSCLHFLKEGFFSLSLPHTVAARERAGRAAEFSKK</sequence>
<accession>A0AC59YCX6</accession>